<dbReference type="GO" id="GO:0016757">
    <property type="term" value="F:glycosyltransferase activity"/>
    <property type="evidence" value="ECO:0007669"/>
    <property type="project" value="UniProtKB-ARBA"/>
</dbReference>
<accession>I1SZ89</accession>
<dbReference type="PANTHER" id="PTHR12526">
    <property type="entry name" value="GLYCOSYLTRANSFERASE"/>
    <property type="match status" value="1"/>
</dbReference>
<proteinExistence type="predicted"/>
<dbReference type="InterPro" id="IPR028098">
    <property type="entry name" value="Glyco_trans_4-like_N"/>
</dbReference>
<dbReference type="SUPFAM" id="SSF53756">
    <property type="entry name" value="UDP-Glycosyltransferase/glycogen phosphorylase"/>
    <property type="match status" value="1"/>
</dbReference>
<dbReference type="EMBL" id="JF933901">
    <property type="protein sequence ID" value="AEI16497.1"/>
    <property type="molecule type" value="Genomic_DNA"/>
</dbReference>
<evidence type="ECO:0000313" key="2">
    <source>
        <dbReference type="EMBL" id="AEI16497.1"/>
    </source>
</evidence>
<organism evidence="2">
    <name type="scientific">Bordetella petrii</name>
    <dbReference type="NCBI Taxonomy" id="94624"/>
    <lineage>
        <taxon>Bacteria</taxon>
        <taxon>Pseudomonadati</taxon>
        <taxon>Pseudomonadota</taxon>
        <taxon>Betaproteobacteria</taxon>
        <taxon>Burkholderiales</taxon>
        <taxon>Alcaligenaceae</taxon>
        <taxon>Bordetella</taxon>
    </lineage>
</organism>
<sequence length="472" mass="51067">MPSLLIITEQFDVGGLETYIRGQVRILSQLGWDVYLACGGEPRPELLPAELVGQCSGLRLSAAASAADLLHSTRTLREFMRQHAITHVHAHPFISLFPAFLAAKLESLPYVATLHGPSSLSAGYGPLNDFLLGSVILAHADRVIAVSEEVRSLAAVYVHDDRLVMQPNAVDSHAFRPQPSTAEPARWLVVSRLDPFKIVGIRQFVSLARQAGLPGIDVVGEGPAQAVLQQQLTQDGLTDYVRFLGVRADVAELMRASGGVAGMGRVLLEGLAAGQRCCLVGYDGVKGMVDDGLFEAAAVANFSGRSLPNISAEELRGQLARHPAGDAALCRKVGQRHAESAVWENFSKQLAALHVSAAPLATTLHAFIQSETVQSDPAPYLQSDTLFYEIGRVVHGARHFSPALAASYGFYFQRAQWRTERDDLASVAVSLAESQRRIAGLSSQLDALRQAEQERAESQGWWSRLMKKGAHD</sequence>
<reference evidence="2" key="1">
    <citation type="journal article" date="2013" name="PLoS ONE">
        <title>Adaptability and Persistence of the Emerging Pathogen Bordetella petrii.</title>
        <authorList>
            <person name="Zelazny A.M."/>
            <person name="Ding L."/>
            <person name="Goldberg J.B."/>
            <person name="Mijares L.A."/>
            <person name="Conlan S."/>
            <person name="Conville P.S."/>
            <person name="Stock F."/>
            <person name="Ballentine S.J."/>
            <person name="Olivier K.N."/>
            <person name="Sampaio E.P."/>
            <person name="Murray P.R."/>
            <person name="Holland S.M."/>
        </authorList>
    </citation>
    <scope>NUCLEOTIDE SEQUENCE</scope>
    <source>
        <strain evidence="2">Bp4</strain>
    </source>
</reference>
<dbReference type="Pfam" id="PF13439">
    <property type="entry name" value="Glyco_transf_4"/>
    <property type="match status" value="1"/>
</dbReference>
<protein>
    <recommendedName>
        <fullName evidence="1">Glycosyltransferase subfamily 4-like N-terminal domain-containing protein</fullName>
    </recommendedName>
</protein>
<evidence type="ECO:0000259" key="1">
    <source>
        <dbReference type="Pfam" id="PF13439"/>
    </source>
</evidence>
<dbReference type="Gene3D" id="3.40.50.2000">
    <property type="entry name" value="Glycogen Phosphorylase B"/>
    <property type="match status" value="2"/>
</dbReference>
<feature type="domain" description="Glycosyltransferase subfamily 4-like N-terminal" evidence="1">
    <location>
        <begin position="13"/>
        <end position="172"/>
    </location>
</feature>
<dbReference type="AlphaFoldDB" id="I1SZ89"/>
<name>I1SZ89_9BORD</name>